<evidence type="ECO:0000259" key="3">
    <source>
        <dbReference type="Pfam" id="PF00266"/>
    </source>
</evidence>
<dbReference type="AlphaFoldDB" id="A0AAI8YPP2"/>
<evidence type="ECO:0000313" key="5">
    <source>
        <dbReference type="Proteomes" id="UP001295740"/>
    </source>
</evidence>
<accession>A0AAI8YPP2</accession>
<evidence type="ECO:0000256" key="2">
    <source>
        <dbReference type="SAM" id="MobiDB-lite"/>
    </source>
</evidence>
<evidence type="ECO:0000256" key="1">
    <source>
        <dbReference type="ARBA" id="ARBA00022898"/>
    </source>
</evidence>
<dbReference type="Pfam" id="PF00266">
    <property type="entry name" value="Aminotran_5"/>
    <property type="match status" value="1"/>
</dbReference>
<keyword evidence="1" id="KW-0663">Pyridoxal phosphate</keyword>
<evidence type="ECO:0000313" key="4">
    <source>
        <dbReference type="EMBL" id="CAJ2512528.1"/>
    </source>
</evidence>
<dbReference type="PANTHER" id="PTHR43092:SF2">
    <property type="entry name" value="HERCYNYLCYSTEINE SULFOXIDE LYASE"/>
    <property type="match status" value="1"/>
</dbReference>
<dbReference type="InterPro" id="IPR000192">
    <property type="entry name" value="Aminotrans_V_dom"/>
</dbReference>
<keyword evidence="5" id="KW-1185">Reference proteome</keyword>
<name>A0AAI8YPP2_9PEZI</name>
<gene>
    <name evidence="4" type="ORF">KHLLAP_LOCUS12996</name>
</gene>
<dbReference type="PANTHER" id="PTHR43092">
    <property type="entry name" value="L-CYSTEINE DESULFHYDRASE"/>
    <property type="match status" value="1"/>
</dbReference>
<comment type="caution">
    <text evidence="4">The sequence shown here is derived from an EMBL/GenBank/DDBJ whole genome shotgun (WGS) entry which is preliminary data.</text>
</comment>
<sequence>MQSSAQSSEQSGKSEMDAVGNSKAPEFGPRMLQHFDFDPNFRNLNQGSFGASPREIRKKMRHYQDLAEAMPDGFIRYELPKILDESRAAVAKLLNAPTDTVVFVPNATNAINVILQNMTWNEDGKDEILYFDTVYGACGKTIDHIVDKPLGRVSSREIDITYPCEDDDVLSAFQAALDSCASAGKRAKACVFDTVSSLPGVRFPFEEMTEACKAAGVLSIIDGAQGVGMIELDLSGLDPDFFLSNCHKWLHVPRGCAVLYVPFRNQSMITTTVPTSHGYVSTSRVRFNPMPKGDKLAFVSKFEFVGTIDTSPYLCVKDAVKWRQEILGGEKGIIDYIQTLAKEGGKVTAAILGTEVLNNKSGTLSNCAMTNVALPLETAEAVAAHNWMMRVMTPDYKTFIPLRMGDSRLWARISAQVYLGMSDFEWAGHVLLDLCRRVREGEHEKS</sequence>
<feature type="region of interest" description="Disordered" evidence="2">
    <location>
        <begin position="1"/>
        <end position="25"/>
    </location>
</feature>
<dbReference type="InterPro" id="IPR015424">
    <property type="entry name" value="PyrdxlP-dep_Trfase"/>
</dbReference>
<protein>
    <submittedName>
        <fullName evidence="4">Uu.00g055430.m01.CDS01</fullName>
    </submittedName>
</protein>
<organism evidence="4 5">
    <name type="scientific">Anthostomella pinea</name>
    <dbReference type="NCBI Taxonomy" id="933095"/>
    <lineage>
        <taxon>Eukaryota</taxon>
        <taxon>Fungi</taxon>
        <taxon>Dikarya</taxon>
        <taxon>Ascomycota</taxon>
        <taxon>Pezizomycotina</taxon>
        <taxon>Sordariomycetes</taxon>
        <taxon>Xylariomycetidae</taxon>
        <taxon>Xylariales</taxon>
        <taxon>Xylariaceae</taxon>
        <taxon>Anthostomella</taxon>
    </lineage>
</organism>
<dbReference type="SUPFAM" id="SSF53383">
    <property type="entry name" value="PLP-dependent transferases"/>
    <property type="match status" value="1"/>
</dbReference>
<dbReference type="Gene3D" id="3.40.640.10">
    <property type="entry name" value="Type I PLP-dependent aspartate aminotransferase-like (Major domain)"/>
    <property type="match status" value="1"/>
</dbReference>
<feature type="domain" description="Aminotransferase class V" evidence="3">
    <location>
        <begin position="78"/>
        <end position="266"/>
    </location>
</feature>
<reference evidence="4" key="1">
    <citation type="submission" date="2023-10" db="EMBL/GenBank/DDBJ databases">
        <authorList>
            <person name="Hackl T."/>
        </authorList>
    </citation>
    <scope>NUCLEOTIDE SEQUENCE</scope>
</reference>
<feature type="compositionally biased region" description="Low complexity" evidence="2">
    <location>
        <begin position="1"/>
        <end position="13"/>
    </location>
</feature>
<dbReference type="EMBL" id="CAUWAG010000019">
    <property type="protein sequence ID" value="CAJ2512528.1"/>
    <property type="molecule type" value="Genomic_DNA"/>
</dbReference>
<dbReference type="InterPro" id="IPR015421">
    <property type="entry name" value="PyrdxlP-dep_Trfase_major"/>
</dbReference>
<dbReference type="Proteomes" id="UP001295740">
    <property type="component" value="Unassembled WGS sequence"/>
</dbReference>
<proteinExistence type="predicted"/>